<dbReference type="EMBL" id="CP011070">
    <property type="protein sequence ID" value="AJW71676.1"/>
    <property type="molecule type" value="Genomic_DNA"/>
</dbReference>
<evidence type="ECO:0000313" key="2">
    <source>
        <dbReference type="Proteomes" id="UP000032408"/>
    </source>
</evidence>
<sequence length="89" mass="10491">MNKTMMDILACPIDKNHPLELFEIKEKDDVISEGALFCKKCSRFYPIIEGIPIMLPDELRDKKQEIDFLKNYKEELPEKIITQGNPWHL</sequence>
<dbReference type="Pfam" id="PF03966">
    <property type="entry name" value="Trm112p"/>
    <property type="match status" value="1"/>
</dbReference>
<dbReference type="InterPro" id="IPR005651">
    <property type="entry name" value="Trm112-like"/>
</dbReference>
<dbReference type="Proteomes" id="UP000032408">
    <property type="component" value="Chromosome"/>
</dbReference>
<gene>
    <name evidence="1" type="ORF">NADRNF5_2002</name>
</gene>
<dbReference type="GeneID" id="24821165"/>
<dbReference type="AlphaFoldDB" id="A0A0D5C4M6"/>
<evidence type="ECO:0008006" key="3">
    <source>
        <dbReference type="Google" id="ProtNLM"/>
    </source>
</evidence>
<dbReference type="RefSeq" id="WP_048118009.1">
    <property type="nucleotide sequence ID" value="NZ_CP011070.1"/>
</dbReference>
<dbReference type="Gene3D" id="2.20.25.10">
    <property type="match status" value="1"/>
</dbReference>
<dbReference type="OrthoDB" id="6467at2157"/>
<protein>
    <recommendedName>
        <fullName evidence="3">Trm112p-like protein</fullName>
    </recommendedName>
</protein>
<organism evidence="1 2">
    <name type="scientific">Nitrosopumilus adriaticus</name>
    <dbReference type="NCBI Taxonomy" id="1580092"/>
    <lineage>
        <taxon>Archaea</taxon>
        <taxon>Nitrososphaerota</taxon>
        <taxon>Nitrososphaeria</taxon>
        <taxon>Nitrosopumilales</taxon>
        <taxon>Nitrosopumilaceae</taxon>
        <taxon>Nitrosopumilus</taxon>
    </lineage>
</organism>
<dbReference type="STRING" id="1580092.NADRNF5_2002"/>
<reference evidence="1 2" key="2">
    <citation type="journal article" date="2016" name="ISME J.">
        <title>Physiological and genomic characterization of two novel marine thaumarchaeal strains indicates niche differentiation.</title>
        <authorList>
            <person name="Bayer B."/>
            <person name="Vojvoda J."/>
            <person name="Offre P."/>
            <person name="Alves R.J."/>
            <person name="Elisabeth N.H."/>
            <person name="Garcia J.A."/>
            <person name="Volland J.M."/>
            <person name="Srivastava A."/>
            <person name="Schleper C."/>
            <person name="Herndl G.J."/>
        </authorList>
    </citation>
    <scope>NUCLEOTIDE SEQUENCE [LARGE SCALE GENOMIC DNA]</scope>
    <source>
        <strain evidence="1 2">NF5</strain>
    </source>
</reference>
<keyword evidence="2" id="KW-1185">Reference proteome</keyword>
<name>A0A0D5C4M6_9ARCH</name>
<dbReference type="KEGG" id="nin:NADRNF5_2002"/>
<accession>A0A0D5C4M6</accession>
<dbReference type="SUPFAM" id="SSF158997">
    <property type="entry name" value="Trm112p-like"/>
    <property type="match status" value="1"/>
</dbReference>
<evidence type="ECO:0000313" key="1">
    <source>
        <dbReference type="EMBL" id="AJW71676.1"/>
    </source>
</evidence>
<proteinExistence type="predicted"/>
<reference evidence="2" key="1">
    <citation type="submission" date="2015-03" db="EMBL/GenBank/DDBJ databases">
        <title>Characterization of two novel Thaumarchaeota isolated from the Northern Adriatic Sea.</title>
        <authorList>
            <person name="Bayer B."/>
            <person name="Vojvoda J."/>
            <person name="Offre P."/>
            <person name="Srivastava A."/>
            <person name="Elisabeth N."/>
            <person name="Garcia J.A.L."/>
            <person name="Schleper C."/>
            <person name="Herndl G.J."/>
        </authorList>
    </citation>
    <scope>NUCLEOTIDE SEQUENCE [LARGE SCALE GENOMIC DNA]</scope>
    <source>
        <strain evidence="2">NF5</strain>
    </source>
</reference>
<dbReference type="HOGENOM" id="CLU_155659_4_3_2"/>